<feature type="region of interest" description="Disordered" evidence="1">
    <location>
        <begin position="1"/>
        <end position="21"/>
    </location>
</feature>
<dbReference type="SUPFAM" id="SSF54862">
    <property type="entry name" value="4Fe-4S ferredoxins"/>
    <property type="match status" value="1"/>
</dbReference>
<dbReference type="InterPro" id="IPR017896">
    <property type="entry name" value="4Fe4S_Fe-S-bd"/>
</dbReference>
<accession>A0A1I0XH97</accession>
<name>A0A1I0XH97_9RHOB</name>
<dbReference type="Proteomes" id="UP000198796">
    <property type="component" value="Unassembled WGS sequence"/>
</dbReference>
<dbReference type="AlphaFoldDB" id="A0A1I0XH97"/>
<sequence length="230" mass="24635">MARVRSSAQRPVPPRSAPEDLILGEPVPRGLRLFGGFSPTVHDLVPGGTRVILLLAPQEPEFWSVLRASDEYGDGMADPLDRWSRRVIGNWATDLGGTALFPFDGPPYRPFVTWAFATGRAFPSPLGLAMDRAAGLFLSLRGAVALPVPVPLPEAQVSPCASCAGQPCKSACPVGAFQSESYDASACREWTRSVPGAACRHGGCAARRACPFSARRLPEQSAFHMTTFLE</sequence>
<dbReference type="PROSITE" id="PS51379">
    <property type="entry name" value="4FE4S_FER_2"/>
    <property type="match status" value="1"/>
</dbReference>
<evidence type="ECO:0000256" key="1">
    <source>
        <dbReference type="SAM" id="MobiDB-lite"/>
    </source>
</evidence>
<gene>
    <name evidence="3" type="ORF">SAMN05421688_2280</name>
</gene>
<keyword evidence="4" id="KW-1185">Reference proteome</keyword>
<protein>
    <recommendedName>
        <fullName evidence="2">4Fe-4S ferredoxin-type domain-containing protein</fullName>
    </recommendedName>
</protein>
<evidence type="ECO:0000313" key="3">
    <source>
        <dbReference type="EMBL" id="SFB00382.1"/>
    </source>
</evidence>
<feature type="domain" description="4Fe-4S ferredoxin-type" evidence="2">
    <location>
        <begin position="151"/>
        <end position="182"/>
    </location>
</feature>
<evidence type="ECO:0000313" key="4">
    <source>
        <dbReference type="Proteomes" id="UP000198796"/>
    </source>
</evidence>
<dbReference type="STRING" id="871651.SAMN05421688_2280"/>
<reference evidence="3 4" key="1">
    <citation type="submission" date="2016-10" db="EMBL/GenBank/DDBJ databases">
        <authorList>
            <person name="de Groot N.N."/>
        </authorList>
    </citation>
    <scope>NUCLEOTIDE SEQUENCE [LARGE SCALE GENOMIC DNA]</scope>
    <source>
        <strain evidence="3 4">DSM 29316</strain>
    </source>
</reference>
<organism evidence="3 4">
    <name type="scientific">Poseidonocella pacifica</name>
    <dbReference type="NCBI Taxonomy" id="871651"/>
    <lineage>
        <taxon>Bacteria</taxon>
        <taxon>Pseudomonadati</taxon>
        <taxon>Pseudomonadota</taxon>
        <taxon>Alphaproteobacteria</taxon>
        <taxon>Rhodobacterales</taxon>
        <taxon>Roseobacteraceae</taxon>
        <taxon>Poseidonocella</taxon>
    </lineage>
</organism>
<proteinExistence type="predicted"/>
<evidence type="ECO:0000259" key="2">
    <source>
        <dbReference type="PROSITE" id="PS51379"/>
    </source>
</evidence>
<dbReference type="EMBL" id="FOJU01000003">
    <property type="protein sequence ID" value="SFB00382.1"/>
    <property type="molecule type" value="Genomic_DNA"/>
</dbReference>